<dbReference type="InterPro" id="IPR023006">
    <property type="entry name" value="YchJ-like"/>
</dbReference>
<sequence>MSQKCPCGSGKETAQCCTPYISGKADAPTAEALMRARYSAYVLNELDYLKVSLAPETLKGHDEESVREWSEKAEWLGLTVHDTWAGLEDDTDGIVEFSANYAIDGEELSHRERSHFRKDDGKWYYVDGDMVSGPPVRKEPKVGRNEPCPCGSGKKFKKCCGR</sequence>
<dbReference type="SUPFAM" id="SSF54427">
    <property type="entry name" value="NTF2-like"/>
    <property type="match status" value="1"/>
</dbReference>
<dbReference type="InterPro" id="IPR048469">
    <property type="entry name" value="YchJ-like_M"/>
</dbReference>
<dbReference type="PANTHER" id="PTHR33747:SF1">
    <property type="entry name" value="ADENYLATE CYCLASE-ASSOCIATED CAP C-TERMINAL DOMAIN-CONTAINING PROTEIN"/>
    <property type="match status" value="1"/>
</dbReference>
<dbReference type="InterPro" id="IPR032710">
    <property type="entry name" value="NTF2-like_dom_sf"/>
</dbReference>
<dbReference type="SUPFAM" id="SSF103642">
    <property type="entry name" value="Sec-C motif"/>
    <property type="match status" value="1"/>
</dbReference>
<feature type="domain" description="YchJ-like middle NTF2-like" evidence="3">
    <location>
        <begin position="29"/>
        <end position="128"/>
    </location>
</feature>
<dbReference type="Pfam" id="PF17775">
    <property type="entry name" value="YchJ_M-like"/>
    <property type="match status" value="1"/>
</dbReference>
<evidence type="ECO:0000313" key="4">
    <source>
        <dbReference type="EMBL" id="BDQ37306.1"/>
    </source>
</evidence>
<organism evidence="4 5">
    <name type="scientific">Pseudodesulfovibrio nedwellii</name>
    <dbReference type="NCBI Taxonomy" id="2973072"/>
    <lineage>
        <taxon>Bacteria</taxon>
        <taxon>Pseudomonadati</taxon>
        <taxon>Thermodesulfobacteriota</taxon>
        <taxon>Desulfovibrionia</taxon>
        <taxon>Desulfovibrionales</taxon>
        <taxon>Desulfovibrionaceae</taxon>
    </lineage>
</organism>
<dbReference type="Proteomes" id="UP001317742">
    <property type="component" value="Chromosome"/>
</dbReference>
<dbReference type="HAMAP" id="MF_00612">
    <property type="entry name" value="UPF0225"/>
    <property type="match status" value="1"/>
</dbReference>
<proteinExistence type="inferred from homology"/>
<dbReference type="InterPro" id="IPR004027">
    <property type="entry name" value="SEC_C_motif"/>
</dbReference>
<evidence type="ECO:0000259" key="3">
    <source>
        <dbReference type="Pfam" id="PF17775"/>
    </source>
</evidence>
<evidence type="ECO:0000256" key="1">
    <source>
        <dbReference type="ARBA" id="ARBA00010839"/>
    </source>
</evidence>
<reference evidence="4 5" key="1">
    <citation type="submission" date="2022-08" db="EMBL/GenBank/DDBJ databases">
        <title>Genome Sequence of the sulphate-reducing bacterium, Pseudodesulfovibrio sp. SYK.</title>
        <authorList>
            <person name="Kondo R."/>
            <person name="Kataoka T."/>
        </authorList>
    </citation>
    <scope>NUCLEOTIDE SEQUENCE [LARGE SCALE GENOMIC DNA]</scope>
    <source>
        <strain evidence="4 5">SYK</strain>
    </source>
</reference>
<accession>A0ABN6S5I8</accession>
<protein>
    <recommendedName>
        <fullName evidence="2">UPF0225 protein SYK_16660</fullName>
    </recommendedName>
</protein>
<dbReference type="EMBL" id="AP026709">
    <property type="protein sequence ID" value="BDQ37306.1"/>
    <property type="molecule type" value="Genomic_DNA"/>
</dbReference>
<dbReference type="NCBIfam" id="NF002486">
    <property type="entry name" value="PRK01752.1"/>
    <property type="match status" value="1"/>
</dbReference>
<name>A0ABN6S5I8_9BACT</name>
<gene>
    <name evidence="4" type="ORF">SYK_16660</name>
</gene>
<dbReference type="RefSeq" id="WP_281763159.1">
    <property type="nucleotide sequence ID" value="NZ_AP026709.1"/>
</dbReference>
<dbReference type="Gene3D" id="3.10.450.50">
    <property type="match status" value="1"/>
</dbReference>
<dbReference type="Pfam" id="PF02810">
    <property type="entry name" value="SEC-C"/>
    <property type="match status" value="1"/>
</dbReference>
<dbReference type="PANTHER" id="PTHR33747">
    <property type="entry name" value="UPF0225 PROTEIN SCO1677"/>
    <property type="match status" value="1"/>
</dbReference>
<evidence type="ECO:0000313" key="5">
    <source>
        <dbReference type="Proteomes" id="UP001317742"/>
    </source>
</evidence>
<keyword evidence="5" id="KW-1185">Reference proteome</keyword>
<dbReference type="NCBIfam" id="NF002449">
    <property type="entry name" value="PRK01617.1"/>
    <property type="match status" value="1"/>
</dbReference>
<evidence type="ECO:0000256" key="2">
    <source>
        <dbReference type="HAMAP-Rule" id="MF_00612"/>
    </source>
</evidence>
<comment type="similarity">
    <text evidence="1 2">Belongs to the UPF0225 family.</text>
</comment>